<evidence type="ECO:0000256" key="5">
    <source>
        <dbReference type="ARBA" id="ARBA00022679"/>
    </source>
</evidence>
<dbReference type="PANTHER" id="PTHR43071:SF1">
    <property type="entry name" value="2-AMINO-4-HYDROXY-6-HYDROXYMETHYLDIHYDROPTERIDINE PYROPHOSPHOKINASE"/>
    <property type="match status" value="1"/>
</dbReference>
<evidence type="ECO:0000313" key="14">
    <source>
        <dbReference type="EMBL" id="QDV19700.1"/>
    </source>
</evidence>
<evidence type="ECO:0000256" key="11">
    <source>
        <dbReference type="ARBA" id="ARBA00029766"/>
    </source>
</evidence>
<proteinExistence type="inferred from homology"/>
<dbReference type="EMBL" id="CP036317">
    <property type="protein sequence ID" value="QDV19700.1"/>
    <property type="molecule type" value="Genomic_DNA"/>
</dbReference>
<name>A0A518FTP7_9PLAN</name>
<dbReference type="GO" id="GO:0003848">
    <property type="term" value="F:2-amino-4-hydroxy-6-hydroxymethyldihydropteridine diphosphokinase activity"/>
    <property type="evidence" value="ECO:0007669"/>
    <property type="project" value="UniProtKB-EC"/>
</dbReference>
<comment type="similarity">
    <text evidence="2">Belongs to the HPPK family.</text>
</comment>
<evidence type="ECO:0000256" key="6">
    <source>
        <dbReference type="ARBA" id="ARBA00022741"/>
    </source>
</evidence>
<protein>
    <recommendedName>
        <fullName evidence="4">2-amino-4-hydroxy-6-hydroxymethyldihydropteridine pyrophosphokinase</fullName>
        <ecNumber evidence="3">2.7.6.3</ecNumber>
    </recommendedName>
    <alternativeName>
        <fullName evidence="11">6-hydroxymethyl-7,8-dihydropterin pyrophosphokinase</fullName>
    </alternativeName>
    <alternativeName>
        <fullName evidence="12">7,8-dihydro-6-hydroxymethylpterin-pyrophosphokinase</fullName>
    </alternativeName>
</protein>
<keyword evidence="7 14" id="KW-0418">Kinase</keyword>
<evidence type="ECO:0000256" key="8">
    <source>
        <dbReference type="ARBA" id="ARBA00022840"/>
    </source>
</evidence>
<evidence type="ECO:0000256" key="1">
    <source>
        <dbReference type="ARBA" id="ARBA00005051"/>
    </source>
</evidence>
<dbReference type="CDD" id="cd00483">
    <property type="entry name" value="HPPK"/>
    <property type="match status" value="1"/>
</dbReference>
<evidence type="ECO:0000259" key="13">
    <source>
        <dbReference type="PROSITE" id="PS00794"/>
    </source>
</evidence>
<comment type="function">
    <text evidence="10">Catalyzes the transfer of pyrophosphate from adenosine triphosphate (ATP) to 6-hydroxymethyl-7,8-dihydropterin, an enzymatic step in folate biosynthesis pathway.</text>
</comment>
<dbReference type="GO" id="GO:0046656">
    <property type="term" value="P:folic acid biosynthetic process"/>
    <property type="evidence" value="ECO:0007669"/>
    <property type="project" value="UniProtKB-KW"/>
</dbReference>
<feature type="domain" description="7,8-dihydro-6-hydroxymethylpterin-pyrophosphokinase" evidence="13">
    <location>
        <begin position="88"/>
        <end position="99"/>
    </location>
</feature>
<dbReference type="SUPFAM" id="SSF55083">
    <property type="entry name" value="6-hydroxymethyl-7,8-dihydropterin pyrophosphokinase, HPPK"/>
    <property type="match status" value="1"/>
</dbReference>
<dbReference type="InterPro" id="IPR035907">
    <property type="entry name" value="Hppk_sf"/>
</dbReference>
<reference evidence="14 15" key="1">
    <citation type="submission" date="2019-02" db="EMBL/GenBank/DDBJ databases">
        <title>Deep-cultivation of Planctomycetes and their phenomic and genomic characterization uncovers novel biology.</title>
        <authorList>
            <person name="Wiegand S."/>
            <person name="Jogler M."/>
            <person name="Boedeker C."/>
            <person name="Pinto D."/>
            <person name="Vollmers J."/>
            <person name="Rivas-Marin E."/>
            <person name="Kohn T."/>
            <person name="Peeters S.H."/>
            <person name="Heuer A."/>
            <person name="Rast P."/>
            <person name="Oberbeckmann S."/>
            <person name="Bunk B."/>
            <person name="Jeske O."/>
            <person name="Meyerdierks A."/>
            <person name="Storesund J.E."/>
            <person name="Kallscheuer N."/>
            <person name="Luecker S."/>
            <person name="Lage O.M."/>
            <person name="Pohl T."/>
            <person name="Merkel B.J."/>
            <person name="Hornburger P."/>
            <person name="Mueller R.-W."/>
            <person name="Bruemmer F."/>
            <person name="Labrenz M."/>
            <person name="Spormann A.M."/>
            <person name="Op den Camp H."/>
            <person name="Overmann J."/>
            <person name="Amann R."/>
            <person name="Jetten M.S.M."/>
            <person name="Mascher T."/>
            <person name="Medema M.H."/>
            <person name="Devos D.P."/>
            <person name="Kaster A.-K."/>
            <person name="Ovreas L."/>
            <person name="Rohde M."/>
            <person name="Galperin M.Y."/>
            <person name="Jogler C."/>
        </authorList>
    </citation>
    <scope>NUCLEOTIDE SEQUENCE [LARGE SCALE GENOMIC DNA]</scope>
    <source>
        <strain evidence="14 15">Pan153</strain>
    </source>
</reference>
<organism evidence="14 15">
    <name type="scientific">Gimesia panareensis</name>
    <dbReference type="NCBI Taxonomy" id="2527978"/>
    <lineage>
        <taxon>Bacteria</taxon>
        <taxon>Pseudomonadati</taxon>
        <taxon>Planctomycetota</taxon>
        <taxon>Planctomycetia</taxon>
        <taxon>Planctomycetales</taxon>
        <taxon>Planctomycetaceae</taxon>
        <taxon>Gimesia</taxon>
    </lineage>
</organism>
<evidence type="ECO:0000313" key="15">
    <source>
        <dbReference type="Proteomes" id="UP000320839"/>
    </source>
</evidence>
<dbReference type="InterPro" id="IPR000550">
    <property type="entry name" value="Hppk"/>
</dbReference>
<dbReference type="UniPathway" id="UPA00077">
    <property type="reaction ID" value="UER00155"/>
</dbReference>
<keyword evidence="5 14" id="KW-0808">Transferase</keyword>
<gene>
    <name evidence="14" type="primary">folK</name>
    <name evidence="14" type="ORF">Pan153_43670</name>
</gene>
<dbReference type="AlphaFoldDB" id="A0A518FTP7"/>
<evidence type="ECO:0000256" key="10">
    <source>
        <dbReference type="ARBA" id="ARBA00029409"/>
    </source>
</evidence>
<keyword evidence="6" id="KW-0547">Nucleotide-binding</keyword>
<dbReference type="RefSeq" id="WP_145457668.1">
    <property type="nucleotide sequence ID" value="NZ_CP036317.1"/>
</dbReference>
<dbReference type="GO" id="GO:0016301">
    <property type="term" value="F:kinase activity"/>
    <property type="evidence" value="ECO:0007669"/>
    <property type="project" value="UniProtKB-KW"/>
</dbReference>
<dbReference type="PANTHER" id="PTHR43071">
    <property type="entry name" value="2-AMINO-4-HYDROXY-6-HYDROXYMETHYLDIHYDROPTERIDINE PYROPHOSPHOKINASE"/>
    <property type="match status" value="1"/>
</dbReference>
<accession>A0A518FTP7</accession>
<evidence type="ECO:0000256" key="3">
    <source>
        <dbReference type="ARBA" id="ARBA00013253"/>
    </source>
</evidence>
<dbReference type="EC" id="2.7.6.3" evidence="3"/>
<dbReference type="GO" id="GO:0005524">
    <property type="term" value="F:ATP binding"/>
    <property type="evidence" value="ECO:0007669"/>
    <property type="project" value="UniProtKB-KW"/>
</dbReference>
<dbReference type="Pfam" id="PF01288">
    <property type="entry name" value="HPPK"/>
    <property type="match status" value="1"/>
</dbReference>
<evidence type="ECO:0000256" key="2">
    <source>
        <dbReference type="ARBA" id="ARBA00005810"/>
    </source>
</evidence>
<dbReference type="PROSITE" id="PS00794">
    <property type="entry name" value="HPPK"/>
    <property type="match status" value="1"/>
</dbReference>
<sequence length="243" mass="27469">MTDCYIALGGNQGNVRETFDLALQRLDADPRISVVKTSHWIETTPVGSHTDDVFLNGAAQLSVELAPEELLRELQSVEADLGRVRHVRWGARTLDLDLLLYDQLVLEADELIIPHPACWYRRFVLDPLVEIAPDIIHPVKQISISALQQRLLKRPFNFSITGLPRDESTALIEQLQPRFPEVEFSCWESSAGHADPTLIAWLGADDAKTRFEDLPLLPRIDASASRQDTEQIIWLLQSALDFR</sequence>
<keyword evidence="9" id="KW-0289">Folate biosynthesis</keyword>
<evidence type="ECO:0000256" key="12">
    <source>
        <dbReference type="ARBA" id="ARBA00033413"/>
    </source>
</evidence>
<comment type="pathway">
    <text evidence="1">Cofactor biosynthesis; tetrahydrofolate biosynthesis; 2-amino-4-hydroxy-6-hydroxymethyl-7,8-dihydropteridine diphosphate from 7,8-dihydroneopterin triphosphate: step 4/4.</text>
</comment>
<dbReference type="GO" id="GO:0046654">
    <property type="term" value="P:tetrahydrofolate biosynthetic process"/>
    <property type="evidence" value="ECO:0007669"/>
    <property type="project" value="UniProtKB-UniPathway"/>
</dbReference>
<evidence type="ECO:0000256" key="7">
    <source>
        <dbReference type="ARBA" id="ARBA00022777"/>
    </source>
</evidence>
<dbReference type="Gene3D" id="3.30.70.560">
    <property type="entry name" value="7,8-Dihydro-6-hydroxymethylpterin-pyrophosphokinase HPPK"/>
    <property type="match status" value="1"/>
</dbReference>
<dbReference type="Proteomes" id="UP000320839">
    <property type="component" value="Chromosome"/>
</dbReference>
<evidence type="ECO:0000256" key="4">
    <source>
        <dbReference type="ARBA" id="ARBA00016218"/>
    </source>
</evidence>
<dbReference type="OrthoDB" id="9808041at2"/>
<keyword evidence="8" id="KW-0067">ATP-binding</keyword>
<evidence type="ECO:0000256" key="9">
    <source>
        <dbReference type="ARBA" id="ARBA00022909"/>
    </source>
</evidence>
<dbReference type="NCBIfam" id="TIGR01498">
    <property type="entry name" value="folK"/>
    <property type="match status" value="1"/>
</dbReference>